<dbReference type="EMBL" id="JBHUHT010000017">
    <property type="protein sequence ID" value="MFD2097299.1"/>
    <property type="molecule type" value="Genomic_DNA"/>
</dbReference>
<evidence type="ECO:0000256" key="1">
    <source>
        <dbReference type="SAM" id="Coils"/>
    </source>
</evidence>
<protein>
    <submittedName>
        <fullName evidence="3">CHAD domain-containing protein</fullName>
    </submittedName>
</protein>
<dbReference type="SMART" id="SM00880">
    <property type="entry name" value="CHAD"/>
    <property type="match status" value="1"/>
</dbReference>
<name>A0ABW4XQ72_9GAMM</name>
<reference evidence="4" key="1">
    <citation type="journal article" date="2019" name="Int. J. Syst. Evol. Microbiol.">
        <title>The Global Catalogue of Microorganisms (GCM) 10K type strain sequencing project: providing services to taxonomists for standard genome sequencing and annotation.</title>
        <authorList>
            <consortium name="The Broad Institute Genomics Platform"/>
            <consortium name="The Broad Institute Genome Sequencing Center for Infectious Disease"/>
            <person name="Wu L."/>
            <person name="Ma J."/>
        </authorList>
    </citation>
    <scope>NUCLEOTIDE SEQUENCE [LARGE SCALE GENOMIC DNA]</scope>
    <source>
        <strain evidence="4">CGMCC 1.10992</strain>
    </source>
</reference>
<sequence>MNQKAITEEGLPLPIAQVALKLLAIAELQPPKIMRTSTQVDALHDYRVALRKLRSLISQLKKLFPDDSAKLLNQHLGLLARKTNTLRDMDVYHEQWQAYLAPLTKKQQKLLNQLSQKELKRHQRERAQVVAWLTSKRCQRSFQSIRRWFAQAEKNASPESKPEQLQQWLHKQMKKRYRVITAAAQALHDQVSDDELHALRIQGKKLRYLIELFPDISEKSEWQPLLKPMKKLQRHLGNVNDCAVQLQGVRRKQSRLMQKKVPHQAATLNALLEVKKQIKRRQKQEREEATKLLAQLKESFGPASN</sequence>
<accession>A0ABW4XQ72</accession>
<dbReference type="InterPro" id="IPR007899">
    <property type="entry name" value="CHAD_dom"/>
</dbReference>
<evidence type="ECO:0000259" key="2">
    <source>
        <dbReference type="PROSITE" id="PS51708"/>
    </source>
</evidence>
<keyword evidence="4" id="KW-1185">Reference proteome</keyword>
<dbReference type="Gene3D" id="1.40.20.10">
    <property type="entry name" value="CHAD domain"/>
    <property type="match status" value="1"/>
</dbReference>
<dbReference type="InterPro" id="IPR038186">
    <property type="entry name" value="CHAD_dom_sf"/>
</dbReference>
<feature type="coiled-coil region" evidence="1">
    <location>
        <begin position="268"/>
        <end position="299"/>
    </location>
</feature>
<organism evidence="3 4">
    <name type="scientific">Corallincola platygyrae</name>
    <dbReference type="NCBI Taxonomy" id="1193278"/>
    <lineage>
        <taxon>Bacteria</taxon>
        <taxon>Pseudomonadati</taxon>
        <taxon>Pseudomonadota</taxon>
        <taxon>Gammaproteobacteria</taxon>
        <taxon>Alteromonadales</taxon>
        <taxon>Psychromonadaceae</taxon>
        <taxon>Corallincola</taxon>
    </lineage>
</organism>
<gene>
    <name evidence="3" type="ORF">ACFSJ3_14980</name>
</gene>
<comment type="caution">
    <text evidence="3">The sequence shown here is derived from an EMBL/GenBank/DDBJ whole genome shotgun (WGS) entry which is preliminary data.</text>
</comment>
<dbReference type="RefSeq" id="WP_345340459.1">
    <property type="nucleotide sequence ID" value="NZ_BAABLI010000015.1"/>
</dbReference>
<dbReference type="PROSITE" id="PS51708">
    <property type="entry name" value="CHAD"/>
    <property type="match status" value="1"/>
</dbReference>
<dbReference type="Proteomes" id="UP001597380">
    <property type="component" value="Unassembled WGS sequence"/>
</dbReference>
<keyword evidence="1" id="KW-0175">Coiled coil</keyword>
<proteinExistence type="predicted"/>
<feature type="domain" description="CHAD" evidence="2">
    <location>
        <begin position="4"/>
        <end position="305"/>
    </location>
</feature>
<dbReference type="Pfam" id="PF05235">
    <property type="entry name" value="CHAD"/>
    <property type="match status" value="1"/>
</dbReference>
<dbReference type="PANTHER" id="PTHR39339">
    <property type="entry name" value="SLR1444 PROTEIN"/>
    <property type="match status" value="1"/>
</dbReference>
<evidence type="ECO:0000313" key="3">
    <source>
        <dbReference type="EMBL" id="MFD2097299.1"/>
    </source>
</evidence>
<evidence type="ECO:0000313" key="4">
    <source>
        <dbReference type="Proteomes" id="UP001597380"/>
    </source>
</evidence>
<dbReference type="PANTHER" id="PTHR39339:SF1">
    <property type="entry name" value="CHAD DOMAIN-CONTAINING PROTEIN"/>
    <property type="match status" value="1"/>
</dbReference>